<dbReference type="PANTHER" id="PTHR21436">
    <property type="entry name" value="COILED-COIL DOMAIN-CONTAINING PROTEIN 142"/>
    <property type="match status" value="1"/>
</dbReference>
<dbReference type="InterPro" id="IPR055350">
    <property type="entry name" value="CCDC142_C"/>
</dbReference>
<feature type="non-terminal residue" evidence="3">
    <location>
        <position position="1"/>
    </location>
</feature>
<proteinExistence type="predicted"/>
<dbReference type="EMBL" id="UYJE01001690">
    <property type="protein sequence ID" value="VDI04285.1"/>
    <property type="molecule type" value="Genomic_DNA"/>
</dbReference>
<evidence type="ECO:0000259" key="2">
    <source>
        <dbReference type="Pfam" id="PF14923"/>
    </source>
</evidence>
<comment type="caution">
    <text evidence="3">The sequence shown here is derived from an EMBL/GenBank/DDBJ whole genome shotgun (WGS) entry which is preliminary data.</text>
</comment>
<feature type="domain" description="Coiled-coil protein 142 C-terminal" evidence="2">
    <location>
        <begin position="703"/>
        <end position="1122"/>
    </location>
</feature>
<sequence length="1174" mass="132655">MFETEIQKYETFLQSLFDDGSLQKIDINCKIEDKISDVLATVNSLGSISIESSTPLVFMKTGKEIQAQTSSLQLVPPSTINDVTVTLQNKLNFSGITGCTMSSTGDIVLIDYVSHRLLILKKDGTLKNDIPLSTRNSAVDGTCIDDKTVAISVPISKQIQIIKVSTKKVDRTIQTTGYCYGLCYSDDHLLFCETGKGIQKVNTCNNYSFTLVKDNTLSSWSYVATFKDNIVYTNNSKHTVTCCSLAGEKMWEYKDERIRQSCINRETDAEEAIKLLRKPFQILNPGHHVGRRHSEHGNISFLHCRHVLGIGKQYLELRKILEERARLEFLRDCLFRIKSVSTFVKDLENLVQLEYRTLYGITHNCLTEAPMSKLYCLNGLCEDLRVHVGHWNTIKQRLHTSKWLLPILGRLYIDVEHIREKLFQLYNNAIYWMEKLIMIGLKVFAHGSYSNLTHEILWNVTRGLEDFNNILNGLPKARGKTYFIRELITKQEKILTPSAALSNLSRHAGISVKAIPFINVMNILASERARYAAHQTHRFFTANDDFMRILFSGKLPLYVWNDEVQRRPMSAIPGLDTSDYHTATGSTTSISGAVLKVGSIKAPDLSSEPPPLSTFSQNEQTFAEAFLQIVCHSTHILRKSESHSKTRHKTSRTISKADSERPPKGPDTPVLSRTDSKRKTVSWGDSADSTIKDQLVKKYLDVLWKEFGNALELCFYEHDWGAREQGHDYFSLGSIVICNTTLIAIVRSMMENAGLKDLFPPSSVPSLLATARKLHVISALSSWDSCLCEALGNRLSDKCYPCPLASGDYSTRTGMLLRDTYQPLFSILQENMKDLSESGRDSSVLVPKQDLDLCHVTSVICRLLANCHMSHMWCLQKANTFLSSWAVGNFLLISQTDLKVLADETKKSLYQAHTFSGKNISRHKLWEQQMISYLSDVTKQLAETNEQMQNLSATSMTLFGDNCKNMSKEYFQKSMPLGKGWRKKGTEIPKEHSVYIELALETILEPVVDGVSKLKLTSQLHVMSMAVSAVCEAWKNFILKEKIKFSYLGACQLEQDYNFTRTWLSDNIVNDDVRQTVLELNVLKCLHGGILLLKKQPIRRSGGRFRECSMDDLSCPGSNSTSPLERHASSVEYETNQDESDIQYVGNIDDWLSLRVQGGAKTWKLPFCLNPPPA</sequence>
<dbReference type="AlphaFoldDB" id="A0A8B6CF05"/>
<organism evidence="3 4">
    <name type="scientific">Mytilus galloprovincialis</name>
    <name type="common">Mediterranean mussel</name>
    <dbReference type="NCBI Taxonomy" id="29158"/>
    <lineage>
        <taxon>Eukaryota</taxon>
        <taxon>Metazoa</taxon>
        <taxon>Spiralia</taxon>
        <taxon>Lophotrochozoa</taxon>
        <taxon>Mollusca</taxon>
        <taxon>Bivalvia</taxon>
        <taxon>Autobranchia</taxon>
        <taxon>Pteriomorphia</taxon>
        <taxon>Mytilida</taxon>
        <taxon>Mytiloidea</taxon>
        <taxon>Mytilidae</taxon>
        <taxon>Mytilinae</taxon>
        <taxon>Mytilus</taxon>
    </lineage>
</organism>
<evidence type="ECO:0000256" key="1">
    <source>
        <dbReference type="SAM" id="MobiDB-lite"/>
    </source>
</evidence>
<accession>A0A8B6CF05</accession>
<evidence type="ECO:0000313" key="3">
    <source>
        <dbReference type="EMBL" id="VDI04285.1"/>
    </source>
</evidence>
<name>A0A8B6CF05_MYTGA</name>
<dbReference type="Gene3D" id="2.120.10.30">
    <property type="entry name" value="TolB, C-terminal domain"/>
    <property type="match status" value="1"/>
</dbReference>
<feature type="compositionally biased region" description="Basic and acidic residues" evidence="1">
    <location>
        <begin position="655"/>
        <end position="664"/>
    </location>
</feature>
<protein>
    <recommendedName>
        <fullName evidence="2">Coiled-coil protein 142 C-terminal domain-containing protein</fullName>
    </recommendedName>
</protein>
<dbReference type="InterPro" id="IPR011042">
    <property type="entry name" value="6-blade_b-propeller_TolB-like"/>
</dbReference>
<dbReference type="OrthoDB" id="6579237at2759"/>
<dbReference type="Pfam" id="PF14923">
    <property type="entry name" value="CCDC142"/>
    <property type="match status" value="1"/>
</dbReference>
<dbReference type="Proteomes" id="UP000596742">
    <property type="component" value="Unassembled WGS sequence"/>
</dbReference>
<keyword evidence="4" id="KW-1185">Reference proteome</keyword>
<gene>
    <name evidence="3" type="ORF">MGAL_10B032240</name>
</gene>
<dbReference type="PANTHER" id="PTHR21436:SF2">
    <property type="entry name" value="COILED-COIL DOMAIN-CONTAINING PROTEIN 142"/>
    <property type="match status" value="1"/>
</dbReference>
<evidence type="ECO:0000313" key="4">
    <source>
        <dbReference type="Proteomes" id="UP000596742"/>
    </source>
</evidence>
<feature type="region of interest" description="Disordered" evidence="1">
    <location>
        <begin position="638"/>
        <end position="684"/>
    </location>
</feature>
<reference evidence="3" key="1">
    <citation type="submission" date="2018-11" db="EMBL/GenBank/DDBJ databases">
        <authorList>
            <person name="Alioto T."/>
            <person name="Alioto T."/>
        </authorList>
    </citation>
    <scope>NUCLEOTIDE SEQUENCE</scope>
</reference>
<dbReference type="SUPFAM" id="SSF101898">
    <property type="entry name" value="NHL repeat"/>
    <property type="match status" value="1"/>
</dbReference>
<dbReference type="InterPro" id="IPR026700">
    <property type="entry name" value="CCDC142"/>
</dbReference>